<dbReference type="AlphaFoldDB" id="A0A1F6MCK6"/>
<dbReference type="PANTHER" id="PTHR43562:SF3">
    <property type="entry name" value="SODIUM ION_PROTON EXCHANGER (EUROFUNG)"/>
    <property type="match status" value="1"/>
</dbReference>
<feature type="transmembrane region" description="Helical" evidence="10">
    <location>
        <begin position="21"/>
        <end position="44"/>
    </location>
</feature>
<dbReference type="Gene3D" id="1.20.1530.20">
    <property type="match status" value="2"/>
</dbReference>
<evidence type="ECO:0000256" key="10">
    <source>
        <dbReference type="SAM" id="Phobius"/>
    </source>
</evidence>
<keyword evidence="4 10" id="KW-0812">Transmembrane</keyword>
<dbReference type="Proteomes" id="UP000177953">
    <property type="component" value="Unassembled WGS sequence"/>
</dbReference>
<keyword evidence="6" id="KW-0915">Sodium</keyword>
<dbReference type="PANTHER" id="PTHR43562">
    <property type="entry name" value="NAPA-TYPE SODIUM/HYDROGEN ANTIPORTER"/>
    <property type="match status" value="1"/>
</dbReference>
<evidence type="ECO:0000313" key="13">
    <source>
        <dbReference type="Proteomes" id="UP000177953"/>
    </source>
</evidence>
<evidence type="ECO:0000256" key="2">
    <source>
        <dbReference type="ARBA" id="ARBA00022448"/>
    </source>
</evidence>
<feature type="transmembrane region" description="Helical" evidence="10">
    <location>
        <begin position="299"/>
        <end position="317"/>
    </location>
</feature>
<protein>
    <submittedName>
        <fullName evidence="12">Sodium:proton exchanger</fullName>
    </submittedName>
</protein>
<evidence type="ECO:0000256" key="5">
    <source>
        <dbReference type="ARBA" id="ARBA00022989"/>
    </source>
</evidence>
<gene>
    <name evidence="12" type="ORF">A2754_00500</name>
</gene>
<dbReference type="InterPro" id="IPR006153">
    <property type="entry name" value="Cation/H_exchanger_TM"/>
</dbReference>
<evidence type="ECO:0000256" key="6">
    <source>
        <dbReference type="ARBA" id="ARBA00023053"/>
    </source>
</evidence>
<keyword evidence="3" id="KW-0050">Antiport</keyword>
<comment type="subcellular location">
    <subcellularLocation>
        <location evidence="1">Membrane</location>
        <topology evidence="1">Multi-pass membrane protein</topology>
    </subcellularLocation>
</comment>
<keyword evidence="9" id="KW-0739">Sodium transport</keyword>
<feature type="transmembrane region" description="Helical" evidence="10">
    <location>
        <begin position="114"/>
        <end position="134"/>
    </location>
</feature>
<evidence type="ECO:0000256" key="3">
    <source>
        <dbReference type="ARBA" id="ARBA00022449"/>
    </source>
</evidence>
<feature type="domain" description="Cation/H+ exchanger transmembrane" evidence="11">
    <location>
        <begin position="3"/>
        <end position="253"/>
    </location>
</feature>
<feature type="transmembrane region" description="Helical" evidence="10">
    <location>
        <begin position="387"/>
        <end position="406"/>
    </location>
</feature>
<feature type="transmembrane region" description="Helical" evidence="10">
    <location>
        <begin position="222"/>
        <end position="252"/>
    </location>
</feature>
<dbReference type="GO" id="GO:0006814">
    <property type="term" value="P:sodium ion transport"/>
    <property type="evidence" value="ECO:0007669"/>
    <property type="project" value="UniProtKB-KW"/>
</dbReference>
<feature type="transmembrane region" description="Helical" evidence="10">
    <location>
        <begin position="146"/>
        <end position="173"/>
    </location>
</feature>
<proteinExistence type="predicted"/>
<name>A0A1F6MCK6_9BACT</name>
<feature type="transmembrane region" description="Helical" evidence="10">
    <location>
        <begin position="179"/>
        <end position="201"/>
    </location>
</feature>
<evidence type="ECO:0000256" key="1">
    <source>
        <dbReference type="ARBA" id="ARBA00004141"/>
    </source>
</evidence>
<dbReference type="GO" id="GO:1902600">
    <property type="term" value="P:proton transmembrane transport"/>
    <property type="evidence" value="ECO:0007669"/>
    <property type="project" value="InterPro"/>
</dbReference>
<evidence type="ECO:0000256" key="9">
    <source>
        <dbReference type="ARBA" id="ARBA00023201"/>
    </source>
</evidence>
<feature type="domain" description="Cation/H+ exchanger transmembrane" evidence="11">
    <location>
        <begin position="290"/>
        <end position="411"/>
    </location>
</feature>
<sequence length="415" mass="43631">MAIILLVAKLSSLVEKIGQPSVLGELVAGIILGNAALVGINIFDPIKSDIFIPFLAELGVIILLFQVGLESNIKQMQKVGLQAFLVAAVGVVVPFILGAWIVGPWVLPGLSNTANLFLGAALTATSVGITARVFKDLGKIKIPEAQIVLGAAVIDDVIGLIIFAVVSALATLGAVSFGAISWIIAKAILFLVGAIVVGQFTAPSIGKFFSKINTGVAMKFTLAIVFALVFAFVAGKIGLAPIVGAFAAGLILDPVHFSYFKKPKAAEDIEVYAKLVNSDNKEQLLNTAKHHNEKHVEELIEPLAHFFVPIFFVVTGMSVDLKTLANPKIILVALAITLVAFVGKYVAGFAAGKVNKHIVGVGMIPRGEVGLIFATAGQQLGVISAELFSVIVIMVILTTLITPPILSSMLKRKTI</sequence>
<organism evidence="12 13">
    <name type="scientific">Candidatus Magasanikbacteria bacterium RIFCSPHIGHO2_01_FULL_47_8</name>
    <dbReference type="NCBI Taxonomy" id="1798673"/>
    <lineage>
        <taxon>Bacteria</taxon>
        <taxon>Candidatus Magasanikiibacteriota</taxon>
    </lineage>
</organism>
<evidence type="ECO:0000256" key="4">
    <source>
        <dbReference type="ARBA" id="ARBA00022692"/>
    </source>
</evidence>
<dbReference type="Pfam" id="PF00999">
    <property type="entry name" value="Na_H_Exchanger"/>
    <property type="match status" value="2"/>
</dbReference>
<dbReference type="InterPro" id="IPR038770">
    <property type="entry name" value="Na+/solute_symporter_sf"/>
</dbReference>
<dbReference type="EMBL" id="MFPU01000053">
    <property type="protein sequence ID" value="OGH69310.1"/>
    <property type="molecule type" value="Genomic_DNA"/>
</dbReference>
<dbReference type="GO" id="GO:0015297">
    <property type="term" value="F:antiporter activity"/>
    <property type="evidence" value="ECO:0007669"/>
    <property type="project" value="UniProtKB-KW"/>
</dbReference>
<evidence type="ECO:0000256" key="8">
    <source>
        <dbReference type="ARBA" id="ARBA00023136"/>
    </source>
</evidence>
<feature type="transmembrane region" description="Helical" evidence="10">
    <location>
        <begin position="81"/>
        <end position="102"/>
    </location>
</feature>
<comment type="caution">
    <text evidence="12">The sequence shown here is derived from an EMBL/GenBank/DDBJ whole genome shotgun (WGS) entry which is preliminary data.</text>
</comment>
<dbReference type="GO" id="GO:0016020">
    <property type="term" value="C:membrane"/>
    <property type="evidence" value="ECO:0007669"/>
    <property type="project" value="UniProtKB-SubCell"/>
</dbReference>
<evidence type="ECO:0000256" key="7">
    <source>
        <dbReference type="ARBA" id="ARBA00023065"/>
    </source>
</evidence>
<reference evidence="12 13" key="1">
    <citation type="journal article" date="2016" name="Nat. Commun.">
        <title>Thousands of microbial genomes shed light on interconnected biogeochemical processes in an aquifer system.</title>
        <authorList>
            <person name="Anantharaman K."/>
            <person name="Brown C.T."/>
            <person name="Hug L.A."/>
            <person name="Sharon I."/>
            <person name="Castelle C.J."/>
            <person name="Probst A.J."/>
            <person name="Thomas B.C."/>
            <person name="Singh A."/>
            <person name="Wilkins M.J."/>
            <person name="Karaoz U."/>
            <person name="Brodie E.L."/>
            <person name="Williams K.H."/>
            <person name="Hubbard S.S."/>
            <person name="Banfield J.F."/>
        </authorList>
    </citation>
    <scope>NUCLEOTIDE SEQUENCE [LARGE SCALE GENOMIC DNA]</scope>
</reference>
<evidence type="ECO:0000259" key="11">
    <source>
        <dbReference type="Pfam" id="PF00999"/>
    </source>
</evidence>
<keyword evidence="5 10" id="KW-1133">Transmembrane helix</keyword>
<feature type="transmembrane region" description="Helical" evidence="10">
    <location>
        <begin position="329"/>
        <end position="347"/>
    </location>
</feature>
<feature type="transmembrane region" description="Helical" evidence="10">
    <location>
        <begin position="50"/>
        <end position="69"/>
    </location>
</feature>
<keyword evidence="2" id="KW-0813">Transport</keyword>
<accession>A0A1F6MCK6</accession>
<evidence type="ECO:0000313" key="12">
    <source>
        <dbReference type="EMBL" id="OGH69310.1"/>
    </source>
</evidence>
<keyword evidence="7" id="KW-0406">Ion transport</keyword>
<keyword evidence="8 10" id="KW-0472">Membrane</keyword>